<dbReference type="Pfam" id="PF12796">
    <property type="entry name" value="Ank_2"/>
    <property type="match status" value="4"/>
</dbReference>
<organism evidence="6 7">
    <name type="scientific">Glutinoglossum americanum</name>
    <dbReference type="NCBI Taxonomy" id="1670608"/>
    <lineage>
        <taxon>Eukaryota</taxon>
        <taxon>Fungi</taxon>
        <taxon>Dikarya</taxon>
        <taxon>Ascomycota</taxon>
        <taxon>Pezizomycotina</taxon>
        <taxon>Geoglossomycetes</taxon>
        <taxon>Geoglossales</taxon>
        <taxon>Geoglossaceae</taxon>
        <taxon>Glutinoglossum</taxon>
    </lineage>
</organism>
<evidence type="ECO:0000259" key="4">
    <source>
        <dbReference type="Pfam" id="PF22939"/>
    </source>
</evidence>
<evidence type="ECO:0000313" key="6">
    <source>
        <dbReference type="EMBL" id="KAH0533932.1"/>
    </source>
</evidence>
<dbReference type="InterPro" id="IPR054471">
    <property type="entry name" value="GPIID_WHD"/>
</dbReference>
<evidence type="ECO:0000313" key="7">
    <source>
        <dbReference type="Proteomes" id="UP000698800"/>
    </source>
</evidence>
<keyword evidence="2 3" id="KW-0040">ANK repeat</keyword>
<dbReference type="Pfam" id="PF22939">
    <property type="entry name" value="WHD_GPIID"/>
    <property type="match status" value="1"/>
</dbReference>
<dbReference type="Gene3D" id="1.25.40.20">
    <property type="entry name" value="Ankyrin repeat-containing domain"/>
    <property type="match status" value="3"/>
</dbReference>
<keyword evidence="7" id="KW-1185">Reference proteome</keyword>
<evidence type="ECO:0000256" key="3">
    <source>
        <dbReference type="PROSITE-ProRule" id="PRU00023"/>
    </source>
</evidence>
<evidence type="ECO:0000259" key="5">
    <source>
        <dbReference type="Pfam" id="PF24883"/>
    </source>
</evidence>
<feature type="repeat" description="ANK" evidence="3">
    <location>
        <begin position="710"/>
        <end position="742"/>
    </location>
</feature>
<dbReference type="InterPro" id="IPR002110">
    <property type="entry name" value="Ankyrin_rpt"/>
</dbReference>
<feature type="repeat" description="ANK" evidence="3">
    <location>
        <begin position="676"/>
        <end position="708"/>
    </location>
</feature>
<protein>
    <recommendedName>
        <fullName evidence="8">NACHT domain-containing protein</fullName>
    </recommendedName>
</protein>
<reference evidence="6" key="1">
    <citation type="submission" date="2021-03" db="EMBL/GenBank/DDBJ databases">
        <title>Comparative genomics and phylogenomic investigation of the class Geoglossomycetes provide insights into ecological specialization and systematics.</title>
        <authorList>
            <person name="Melie T."/>
            <person name="Pirro S."/>
            <person name="Miller A.N."/>
            <person name="Quandt A."/>
        </authorList>
    </citation>
    <scope>NUCLEOTIDE SEQUENCE</scope>
    <source>
        <strain evidence="6">GBOQ0MN5Z8</strain>
    </source>
</reference>
<dbReference type="EMBL" id="JAGHQL010000309">
    <property type="protein sequence ID" value="KAH0533932.1"/>
    <property type="molecule type" value="Genomic_DNA"/>
</dbReference>
<dbReference type="PROSITE" id="PS50297">
    <property type="entry name" value="ANK_REP_REGION"/>
    <property type="match status" value="8"/>
</dbReference>
<dbReference type="AlphaFoldDB" id="A0A9P8I3A7"/>
<feature type="repeat" description="ANK" evidence="3">
    <location>
        <begin position="846"/>
        <end position="878"/>
    </location>
</feature>
<keyword evidence="1" id="KW-0677">Repeat</keyword>
<feature type="repeat" description="ANK" evidence="3">
    <location>
        <begin position="744"/>
        <end position="776"/>
    </location>
</feature>
<dbReference type="PANTHER" id="PTHR24161:SF121">
    <property type="entry name" value="M-PHASE PHOSPHOPROTEIN 8"/>
    <property type="match status" value="1"/>
</dbReference>
<dbReference type="InterPro" id="IPR056884">
    <property type="entry name" value="NPHP3-like_N"/>
</dbReference>
<name>A0A9P8I3A7_9PEZI</name>
<feature type="repeat" description="ANK" evidence="3">
    <location>
        <begin position="642"/>
        <end position="674"/>
    </location>
</feature>
<dbReference type="Gene3D" id="3.40.50.300">
    <property type="entry name" value="P-loop containing nucleotide triphosphate hydrolases"/>
    <property type="match status" value="1"/>
</dbReference>
<feature type="repeat" description="ANK" evidence="3">
    <location>
        <begin position="608"/>
        <end position="640"/>
    </location>
</feature>
<dbReference type="SUPFAM" id="SSF52540">
    <property type="entry name" value="P-loop containing nucleoside triphosphate hydrolases"/>
    <property type="match status" value="1"/>
</dbReference>
<dbReference type="Pfam" id="PF24883">
    <property type="entry name" value="NPHP3_N"/>
    <property type="match status" value="1"/>
</dbReference>
<dbReference type="PRINTS" id="PR01415">
    <property type="entry name" value="ANKYRIN"/>
</dbReference>
<dbReference type="PROSITE" id="PS50088">
    <property type="entry name" value="ANK_REPEAT"/>
    <property type="match status" value="8"/>
</dbReference>
<feature type="repeat" description="ANK" evidence="3">
    <location>
        <begin position="778"/>
        <end position="810"/>
    </location>
</feature>
<sequence>MAGITQEGSHFHSSNHAGGSIFQGNIVNYADGSVTVSRLILDPATRSELTCLATGSGPESREAEDCLRAIFLTDPTDNRSKLIAAKGKRVDGTCEWLTCHPVYESWLKDPAPQILWVSGGPGKGKTILSIFLTYELESVAKPPNGMLVYYFCDNKDEKRNTAIAILRGLLFQLLRQRPQLFKYILADFKIQKEALFAASSFDALWRIFTAILQDRDLNTVYCVLDGLDECEEKSLELLLKKFRDFFSQSGHTSSTSSFKLITTSRDLPRCIKTELYGFPRVRLDPDSDDDVNSDIRRYITYKVDELAEIGGYSEIEYKIVERALMEGAKGTFLWVGFVTEELKGKNRLEVEEVLRNAPPGLDGVYDRMLRQIEGGRREIAALILRWVVVAVRPLTLAELSVATDTRASGLYSREEVMENQVGYCGLLLKVNQGKVGLVHQSVKDYLEREEPHTDSVLEFYRVKRGESHLEVARTCYNYVQTGGFSDRSLTIRKRWFDDEPDIAHLRAYPLLEYATLYWPEHARYAPDAVEYIFDLSSSFCQDVSTCRENWLRTYWDSEKFYGRPPKSFTLMHLAACFGIFPLARKLLRLKRWRIRLALGNPVNKRDGDGRTPLSWAAENGHEAMVKLLLEKRAELEPSDSKYGQTPLLFAAENGHEAVVKLLLEKGAKMESTDNKYGQTPLSWAAENGREAVVKLLLEKGAEMESTDSEYGQTPLSWAAESGHEAVVKLLLEKGADMESTDSGNGRTPLSWAAGNGHEAVVKLLLEKGAEMESIGSWNAQTPLSWAAGNGHEAVVKLLLEKGAEMESTDSKNGRTPLSWAAGNGHKTVVNLLLEKGAEMESTDSKIGQTPLSWAARNGHEAVVKLLLEKGAEMESKDYIGHTPLFWATLHGRGPTVEL</sequence>
<feature type="domain" description="GPI inositol-deacylase winged helix" evidence="4">
    <location>
        <begin position="366"/>
        <end position="453"/>
    </location>
</feature>
<dbReference type="InterPro" id="IPR027417">
    <property type="entry name" value="P-loop_NTPase"/>
</dbReference>
<accession>A0A9P8I3A7</accession>
<dbReference type="OrthoDB" id="674604at2759"/>
<feature type="repeat" description="ANK" evidence="3">
    <location>
        <begin position="812"/>
        <end position="844"/>
    </location>
</feature>
<evidence type="ECO:0008006" key="8">
    <source>
        <dbReference type="Google" id="ProtNLM"/>
    </source>
</evidence>
<feature type="domain" description="Nephrocystin 3-like N-terminal" evidence="5">
    <location>
        <begin position="92"/>
        <end position="265"/>
    </location>
</feature>
<dbReference type="Proteomes" id="UP000698800">
    <property type="component" value="Unassembled WGS sequence"/>
</dbReference>
<evidence type="ECO:0000256" key="2">
    <source>
        <dbReference type="ARBA" id="ARBA00023043"/>
    </source>
</evidence>
<gene>
    <name evidence="6" type="ORF">FGG08_007454</name>
</gene>
<dbReference type="Pfam" id="PF00023">
    <property type="entry name" value="Ank"/>
    <property type="match status" value="1"/>
</dbReference>
<dbReference type="InterPro" id="IPR036770">
    <property type="entry name" value="Ankyrin_rpt-contain_sf"/>
</dbReference>
<dbReference type="SMART" id="SM00248">
    <property type="entry name" value="ANK"/>
    <property type="match status" value="9"/>
</dbReference>
<dbReference type="PANTHER" id="PTHR24161">
    <property type="entry name" value="ANK_REP_REGION DOMAIN-CONTAINING PROTEIN-RELATED"/>
    <property type="match status" value="1"/>
</dbReference>
<comment type="caution">
    <text evidence="6">The sequence shown here is derived from an EMBL/GenBank/DDBJ whole genome shotgun (WGS) entry which is preliminary data.</text>
</comment>
<evidence type="ECO:0000256" key="1">
    <source>
        <dbReference type="ARBA" id="ARBA00022737"/>
    </source>
</evidence>
<dbReference type="SUPFAM" id="SSF48403">
    <property type="entry name" value="Ankyrin repeat"/>
    <property type="match status" value="1"/>
</dbReference>
<proteinExistence type="predicted"/>